<sequence length="301" mass="32071">MPNSLEPHPVAAQARQAAEDAARTAGVTVVDEHDLEKQRDIDALLVQIWGTSPQGSPVPFDILRAISHAGCNITAAYRPDGTLCGAAVAIVTPGSTATYSLIAGVAPGTGDRGVGFALKQHQRAWSLERGIDTMTWTFDPLVSRNARFNLAKLGAHVSEYTRNFYGLMEDEINAGDESDRLTAVWPLATRTAVDCSEGRPRAVELPDLADAAVLGTGPDGEPHLLGHGETLWVRAPRDIVSLRAQDPALASAWRMALRNVLEPAFASGRVADGVTRTGWYRLSPTLVENTVAAAQGLVTHA</sequence>
<gene>
    <name evidence="1" type="ORF">Q9R02_03730</name>
</gene>
<comment type="caution">
    <text evidence="1">The sequence shown here is derived from an EMBL/GenBank/DDBJ whole genome shotgun (WGS) entry which is preliminary data.</text>
</comment>
<dbReference type="PANTHER" id="PTHR41700:SF1">
    <property type="entry name" value="N-ACETYLTRANSFERASE DOMAIN-CONTAINING PROTEIN"/>
    <property type="match status" value="1"/>
</dbReference>
<dbReference type="InterPro" id="IPR016181">
    <property type="entry name" value="Acyl_CoA_acyltransferase"/>
</dbReference>
<dbReference type="PANTHER" id="PTHR41700">
    <property type="entry name" value="GCN5-RELATED N-ACETYLTRANSFERASE"/>
    <property type="match status" value="1"/>
</dbReference>
<dbReference type="SUPFAM" id="SSF55729">
    <property type="entry name" value="Acyl-CoA N-acyltransferases (Nat)"/>
    <property type="match status" value="1"/>
</dbReference>
<dbReference type="RefSeq" id="WP_305995282.1">
    <property type="nucleotide sequence ID" value="NZ_JAVALS010000001.1"/>
</dbReference>
<protein>
    <recommendedName>
        <fullName evidence="3">Chorismate synthase</fullName>
    </recommendedName>
</protein>
<reference evidence="1 2" key="1">
    <citation type="submission" date="2023-08" db="EMBL/GenBank/DDBJ databases">
        <title>Arthrobacter horti sp. nov., isolated from forest soil.</title>
        <authorList>
            <person name="Park M."/>
        </authorList>
    </citation>
    <scope>NUCLEOTIDE SEQUENCE [LARGE SCALE GENOMIC DNA]</scope>
    <source>
        <strain evidence="1 2">YJM1</strain>
    </source>
</reference>
<dbReference type="InterPro" id="IPR038764">
    <property type="entry name" value="GNAT_N_AcTrfase_prd"/>
</dbReference>
<dbReference type="EMBL" id="JAVALS010000001">
    <property type="protein sequence ID" value="MDP5226263.1"/>
    <property type="molecule type" value="Genomic_DNA"/>
</dbReference>
<proteinExistence type="predicted"/>
<keyword evidence="2" id="KW-1185">Reference proteome</keyword>
<evidence type="ECO:0000313" key="1">
    <source>
        <dbReference type="EMBL" id="MDP5226263.1"/>
    </source>
</evidence>
<organism evidence="1 2">
    <name type="scientific">Arthrobacter horti</name>
    <dbReference type="NCBI Taxonomy" id="3068273"/>
    <lineage>
        <taxon>Bacteria</taxon>
        <taxon>Bacillati</taxon>
        <taxon>Actinomycetota</taxon>
        <taxon>Actinomycetes</taxon>
        <taxon>Micrococcales</taxon>
        <taxon>Micrococcaceae</taxon>
        <taxon>Arthrobacter</taxon>
    </lineage>
</organism>
<evidence type="ECO:0008006" key="3">
    <source>
        <dbReference type="Google" id="ProtNLM"/>
    </source>
</evidence>
<name>A0ABT9IL04_9MICC</name>
<evidence type="ECO:0000313" key="2">
    <source>
        <dbReference type="Proteomes" id="UP001232725"/>
    </source>
</evidence>
<accession>A0ABT9IL04</accession>
<dbReference type="Proteomes" id="UP001232725">
    <property type="component" value="Unassembled WGS sequence"/>
</dbReference>